<name>A0A6G1H1S6_9PEZI</name>
<evidence type="ECO:0000313" key="3">
    <source>
        <dbReference type="Proteomes" id="UP000800041"/>
    </source>
</evidence>
<evidence type="ECO:0000313" key="2">
    <source>
        <dbReference type="EMBL" id="KAF1986970.1"/>
    </source>
</evidence>
<feature type="region of interest" description="Disordered" evidence="1">
    <location>
        <begin position="1"/>
        <end position="20"/>
    </location>
</feature>
<dbReference type="Proteomes" id="UP000800041">
    <property type="component" value="Unassembled WGS sequence"/>
</dbReference>
<feature type="compositionally biased region" description="Polar residues" evidence="1">
    <location>
        <begin position="11"/>
        <end position="20"/>
    </location>
</feature>
<gene>
    <name evidence="2" type="ORF">K402DRAFT_60435</name>
</gene>
<evidence type="ECO:0000256" key="1">
    <source>
        <dbReference type="SAM" id="MobiDB-lite"/>
    </source>
</evidence>
<sequence length="64" mass="7131">MLESPCPSFPRRSSGTPIFSASHNMGVPVSRLSPCKSYSCLCETSSVSITRPQRLCRMFPPRLR</sequence>
<reference evidence="2" key="1">
    <citation type="journal article" date="2020" name="Stud. Mycol.">
        <title>101 Dothideomycetes genomes: a test case for predicting lifestyles and emergence of pathogens.</title>
        <authorList>
            <person name="Haridas S."/>
            <person name="Albert R."/>
            <person name="Binder M."/>
            <person name="Bloem J."/>
            <person name="Labutti K."/>
            <person name="Salamov A."/>
            <person name="Andreopoulos B."/>
            <person name="Baker S."/>
            <person name="Barry K."/>
            <person name="Bills G."/>
            <person name="Bluhm B."/>
            <person name="Cannon C."/>
            <person name="Castanera R."/>
            <person name="Culley D."/>
            <person name="Daum C."/>
            <person name="Ezra D."/>
            <person name="Gonzalez J."/>
            <person name="Henrissat B."/>
            <person name="Kuo A."/>
            <person name="Liang C."/>
            <person name="Lipzen A."/>
            <person name="Lutzoni F."/>
            <person name="Magnuson J."/>
            <person name="Mondo S."/>
            <person name="Nolan M."/>
            <person name="Ohm R."/>
            <person name="Pangilinan J."/>
            <person name="Park H.-J."/>
            <person name="Ramirez L."/>
            <person name="Alfaro M."/>
            <person name="Sun H."/>
            <person name="Tritt A."/>
            <person name="Yoshinaga Y."/>
            <person name="Zwiers L.-H."/>
            <person name="Turgeon B."/>
            <person name="Goodwin S."/>
            <person name="Spatafora J."/>
            <person name="Crous P."/>
            <person name="Grigoriev I."/>
        </authorList>
    </citation>
    <scope>NUCLEOTIDE SEQUENCE</scope>
    <source>
        <strain evidence="2">CBS 113979</strain>
    </source>
</reference>
<organism evidence="2 3">
    <name type="scientific">Aulographum hederae CBS 113979</name>
    <dbReference type="NCBI Taxonomy" id="1176131"/>
    <lineage>
        <taxon>Eukaryota</taxon>
        <taxon>Fungi</taxon>
        <taxon>Dikarya</taxon>
        <taxon>Ascomycota</taxon>
        <taxon>Pezizomycotina</taxon>
        <taxon>Dothideomycetes</taxon>
        <taxon>Pleosporomycetidae</taxon>
        <taxon>Aulographales</taxon>
        <taxon>Aulographaceae</taxon>
    </lineage>
</organism>
<keyword evidence="3" id="KW-1185">Reference proteome</keyword>
<protein>
    <submittedName>
        <fullName evidence="2">Uncharacterized protein</fullName>
    </submittedName>
</protein>
<dbReference type="AlphaFoldDB" id="A0A6G1H1S6"/>
<dbReference type="EMBL" id="ML977154">
    <property type="protein sequence ID" value="KAF1986970.1"/>
    <property type="molecule type" value="Genomic_DNA"/>
</dbReference>
<accession>A0A6G1H1S6</accession>
<proteinExistence type="predicted"/>